<keyword evidence="2" id="KW-1185">Reference proteome</keyword>
<name>A0A284RQK1_ARMOS</name>
<reference evidence="2" key="1">
    <citation type="journal article" date="2017" name="Nat. Ecol. Evol.">
        <title>Genome expansion and lineage-specific genetic innovations in the forest pathogenic fungi Armillaria.</title>
        <authorList>
            <person name="Sipos G."/>
            <person name="Prasanna A.N."/>
            <person name="Walter M.C."/>
            <person name="O'Connor E."/>
            <person name="Balint B."/>
            <person name="Krizsan K."/>
            <person name="Kiss B."/>
            <person name="Hess J."/>
            <person name="Varga T."/>
            <person name="Slot J."/>
            <person name="Riley R."/>
            <person name="Boka B."/>
            <person name="Rigling D."/>
            <person name="Barry K."/>
            <person name="Lee J."/>
            <person name="Mihaltcheva S."/>
            <person name="LaButti K."/>
            <person name="Lipzen A."/>
            <person name="Waldron R."/>
            <person name="Moloney N.M."/>
            <person name="Sperisen C."/>
            <person name="Kredics L."/>
            <person name="Vagvoelgyi C."/>
            <person name="Patrignani A."/>
            <person name="Fitzpatrick D."/>
            <person name="Nagy I."/>
            <person name="Doyle S."/>
            <person name="Anderson J.B."/>
            <person name="Grigoriev I.V."/>
            <person name="Gueldener U."/>
            <person name="Muensterkoetter M."/>
            <person name="Nagy L.G."/>
        </authorList>
    </citation>
    <scope>NUCLEOTIDE SEQUENCE [LARGE SCALE GENOMIC DNA]</scope>
    <source>
        <strain evidence="2">C18/9</strain>
    </source>
</reference>
<accession>A0A284RQK1</accession>
<evidence type="ECO:0000313" key="2">
    <source>
        <dbReference type="Proteomes" id="UP000219338"/>
    </source>
</evidence>
<dbReference type="Proteomes" id="UP000219338">
    <property type="component" value="Unassembled WGS sequence"/>
</dbReference>
<dbReference type="EMBL" id="FUEG01000013">
    <property type="protein sequence ID" value="SJL11049.1"/>
    <property type="molecule type" value="Genomic_DNA"/>
</dbReference>
<dbReference type="OrthoDB" id="2993378at2759"/>
<dbReference type="OMA" id="PDYWHAD"/>
<proteinExistence type="predicted"/>
<dbReference type="AlphaFoldDB" id="A0A284RQK1"/>
<organism evidence="1 2">
    <name type="scientific">Armillaria ostoyae</name>
    <name type="common">Armillaria root rot fungus</name>
    <dbReference type="NCBI Taxonomy" id="47428"/>
    <lineage>
        <taxon>Eukaryota</taxon>
        <taxon>Fungi</taxon>
        <taxon>Dikarya</taxon>
        <taxon>Basidiomycota</taxon>
        <taxon>Agaricomycotina</taxon>
        <taxon>Agaricomycetes</taxon>
        <taxon>Agaricomycetidae</taxon>
        <taxon>Agaricales</taxon>
        <taxon>Marasmiineae</taxon>
        <taxon>Physalacriaceae</taxon>
        <taxon>Armillaria</taxon>
    </lineage>
</organism>
<sequence length="528" mass="60679">MSSNPGVQNIVIQSTSALPLWSVEPLKQYVERFSETFNENNFDRMAITRQESIIDRLIRVSLRFDTWSRHLMYIDRPSTETYAEVLCVIAYLRTNQIVNLVKAQFMESPDKRLCLQPIVWARLLQKLLPFILKSGLTPLFLMIPPDYWHADYKPPPLFPKNNQKIRSISNKDHRAVSLEMAVSTHLYPDIADALFECCTLVNDSIFHPDPVVDEFPAPQDPRLRSLLTLAGSSSIRKTAINPSMKQLFDKVLRNINTYMGLQGDVPNHETPSFELDSNRYAVLKLLYTLVSSDDFGTTMMVDNQRTTLMMFLQVLNSTAPRPGFLPSDWCTPTMAFNFTQIAFEPPDWTLSSDFVTLRFVYEFLQLDGPIANQIFSRFVSGRLLDYVVKFRGDIEILGRQYLQGILGAFVSRVRRSDAAVAYLFELDNIFAVCAMYIIWRDIPGLHLLAQCCPDHPVWTECLQKLDTIPEHFELWPQCREYILRTVSDFRVLIKGGEPAARSTVSSLWRRLRRRRGNIGKELTGASKV</sequence>
<gene>
    <name evidence="1" type="ORF">ARMOST_14450</name>
</gene>
<evidence type="ECO:0000313" key="1">
    <source>
        <dbReference type="EMBL" id="SJL11049.1"/>
    </source>
</evidence>
<protein>
    <submittedName>
        <fullName evidence="1">Uncharacterized protein</fullName>
    </submittedName>
</protein>